<sequence>MEVGTPASAGNTTNTAAPAILHLSTGATPDAPSSPPPPARVLAPRLQPREEQCSVRQTERQEVVDQVWRSFGRGADTVPSAHTPPPAQREGRQAAGGPCPHCTGKSTSLGNLCGRGPPPAHTPNTGTTTPPTLMGGWGPGKDFKFTARPPIELTADCLLNPAPYSGPGWRGEDR</sequence>
<dbReference type="AlphaFoldDB" id="A0A9N7YVH1"/>
<accession>A0A9N7YVH1</accession>
<dbReference type="Proteomes" id="UP001153269">
    <property type="component" value="Unassembled WGS sequence"/>
</dbReference>
<feature type="compositionally biased region" description="Low complexity" evidence="1">
    <location>
        <begin position="122"/>
        <end position="134"/>
    </location>
</feature>
<evidence type="ECO:0000256" key="1">
    <source>
        <dbReference type="SAM" id="MobiDB-lite"/>
    </source>
</evidence>
<feature type="compositionally biased region" description="Basic and acidic residues" evidence="1">
    <location>
        <begin position="47"/>
        <end position="61"/>
    </location>
</feature>
<protein>
    <submittedName>
        <fullName evidence="2">Uncharacterized protein</fullName>
    </submittedName>
</protein>
<evidence type="ECO:0000313" key="2">
    <source>
        <dbReference type="EMBL" id="CAB1445886.1"/>
    </source>
</evidence>
<feature type="region of interest" description="Disordered" evidence="1">
    <location>
        <begin position="73"/>
        <end position="145"/>
    </location>
</feature>
<keyword evidence="3" id="KW-1185">Reference proteome</keyword>
<evidence type="ECO:0000313" key="3">
    <source>
        <dbReference type="Proteomes" id="UP001153269"/>
    </source>
</evidence>
<feature type="region of interest" description="Disordered" evidence="1">
    <location>
        <begin position="1"/>
        <end position="61"/>
    </location>
</feature>
<organism evidence="2 3">
    <name type="scientific">Pleuronectes platessa</name>
    <name type="common">European plaice</name>
    <dbReference type="NCBI Taxonomy" id="8262"/>
    <lineage>
        <taxon>Eukaryota</taxon>
        <taxon>Metazoa</taxon>
        <taxon>Chordata</taxon>
        <taxon>Craniata</taxon>
        <taxon>Vertebrata</taxon>
        <taxon>Euteleostomi</taxon>
        <taxon>Actinopterygii</taxon>
        <taxon>Neopterygii</taxon>
        <taxon>Teleostei</taxon>
        <taxon>Neoteleostei</taxon>
        <taxon>Acanthomorphata</taxon>
        <taxon>Carangaria</taxon>
        <taxon>Pleuronectiformes</taxon>
        <taxon>Pleuronectoidei</taxon>
        <taxon>Pleuronectidae</taxon>
        <taxon>Pleuronectes</taxon>
    </lineage>
</organism>
<comment type="caution">
    <text evidence="2">The sequence shown here is derived from an EMBL/GenBank/DDBJ whole genome shotgun (WGS) entry which is preliminary data.</text>
</comment>
<dbReference type="EMBL" id="CADEAL010003813">
    <property type="protein sequence ID" value="CAB1445886.1"/>
    <property type="molecule type" value="Genomic_DNA"/>
</dbReference>
<name>A0A9N7YVH1_PLEPL</name>
<gene>
    <name evidence="2" type="ORF">PLEPLA_LOCUS33629</name>
</gene>
<reference evidence="2" key="1">
    <citation type="submission" date="2020-03" db="EMBL/GenBank/DDBJ databases">
        <authorList>
            <person name="Weist P."/>
        </authorList>
    </citation>
    <scope>NUCLEOTIDE SEQUENCE</scope>
</reference>
<proteinExistence type="predicted"/>